<organism evidence="2 3">
    <name type="scientific">Boletus reticuloceps</name>
    <dbReference type="NCBI Taxonomy" id="495285"/>
    <lineage>
        <taxon>Eukaryota</taxon>
        <taxon>Fungi</taxon>
        <taxon>Dikarya</taxon>
        <taxon>Basidiomycota</taxon>
        <taxon>Agaricomycotina</taxon>
        <taxon>Agaricomycetes</taxon>
        <taxon>Agaricomycetidae</taxon>
        <taxon>Boletales</taxon>
        <taxon>Boletineae</taxon>
        <taxon>Boletaceae</taxon>
        <taxon>Boletoideae</taxon>
        <taxon>Boletus</taxon>
    </lineage>
</organism>
<evidence type="ECO:0000313" key="3">
    <source>
        <dbReference type="Proteomes" id="UP000683000"/>
    </source>
</evidence>
<dbReference type="PANTHER" id="PTHR38248">
    <property type="entry name" value="FUNK1 6"/>
    <property type="match status" value="1"/>
</dbReference>
<comment type="caution">
    <text evidence="2">The sequence shown here is derived from an EMBL/GenBank/DDBJ whole genome shotgun (WGS) entry which is preliminary data.</text>
</comment>
<dbReference type="OrthoDB" id="5592585at2759"/>
<protein>
    <recommendedName>
        <fullName evidence="1">Fungal-type protein kinase domain-containing protein</fullName>
    </recommendedName>
</protein>
<proteinExistence type="predicted"/>
<feature type="domain" description="Fungal-type protein kinase" evidence="1">
    <location>
        <begin position="201"/>
        <end position="326"/>
    </location>
</feature>
<sequence>MGVYVTTQLASQFCTNVFSMFVLCHTAHISQWDRESAIVTKLILYNSNSSLAKFFSQLMHTLPELRGIDTTVIHPTGDKAACARERLGLGLDIPMFKTSVPTEGGSQSLMIIFAKPSAHPSLPACHVTCACPAYDVFGDWLVFFKDSWHIATDDITSEGKIYADLNMNGVSFVLMCLTSGDVECRDEQKTQTQQCSWSPWACQKKLHILPHSHYQLILDIMGIISLMEFSSSKELVQAIHDALLGYKRCLLLGIHRDVSPGNIIIFNAHGYLIDWDLAKLIRLPYPRHATCTGTWQFMSTHLMEDVGVHHIFLDDLESSFWMLLWTALLMFSQSKLDTKSLVSFIKRTFKSSPGGEEKCSVLMSQTKLTPNLFLDCSALYLLVKELADLFKGIYYMPSPDELAVYKALKSKFQNSPDLPRILQVNNVHLQVESLERLKNHKYVISCFS</sequence>
<dbReference type="EMBL" id="JAGFBS010000005">
    <property type="protein sequence ID" value="KAG6379041.1"/>
    <property type="molecule type" value="Genomic_DNA"/>
</dbReference>
<dbReference type="InterPro" id="IPR011009">
    <property type="entry name" value="Kinase-like_dom_sf"/>
</dbReference>
<accession>A0A8I3AE44</accession>
<dbReference type="SUPFAM" id="SSF56112">
    <property type="entry name" value="Protein kinase-like (PK-like)"/>
    <property type="match status" value="1"/>
</dbReference>
<evidence type="ECO:0000259" key="1">
    <source>
        <dbReference type="Pfam" id="PF17667"/>
    </source>
</evidence>
<reference evidence="2" key="1">
    <citation type="submission" date="2021-03" db="EMBL/GenBank/DDBJ databases">
        <title>Evolutionary innovations through gain and loss of genes in the ectomycorrhizal Boletales.</title>
        <authorList>
            <person name="Wu G."/>
            <person name="Miyauchi S."/>
            <person name="Morin E."/>
            <person name="Yang Z.-L."/>
            <person name="Xu J."/>
            <person name="Martin F.M."/>
        </authorList>
    </citation>
    <scope>NUCLEOTIDE SEQUENCE</scope>
    <source>
        <strain evidence="2">BR01</strain>
    </source>
</reference>
<dbReference type="Pfam" id="PF17667">
    <property type="entry name" value="Pkinase_fungal"/>
    <property type="match status" value="1"/>
</dbReference>
<dbReference type="AlphaFoldDB" id="A0A8I3AE44"/>
<dbReference type="InterPro" id="IPR040976">
    <property type="entry name" value="Pkinase_fungal"/>
</dbReference>
<keyword evidence="3" id="KW-1185">Reference proteome</keyword>
<name>A0A8I3AE44_9AGAM</name>
<evidence type="ECO:0000313" key="2">
    <source>
        <dbReference type="EMBL" id="KAG6379041.1"/>
    </source>
</evidence>
<dbReference type="PANTHER" id="PTHR38248:SF2">
    <property type="entry name" value="FUNK1 11"/>
    <property type="match status" value="1"/>
</dbReference>
<dbReference type="Gene3D" id="1.10.510.10">
    <property type="entry name" value="Transferase(Phosphotransferase) domain 1"/>
    <property type="match status" value="1"/>
</dbReference>
<gene>
    <name evidence="2" type="ORF">JVT61DRAFT_11471</name>
</gene>
<dbReference type="Proteomes" id="UP000683000">
    <property type="component" value="Unassembled WGS sequence"/>
</dbReference>